<dbReference type="OrthoDB" id="110894at2"/>
<sequence length="452" mass="50986">MPDFLTYRLALILPRPRALLVASIDGVFVLPQISISRWERVAQQLTRSIQENWGLGAILLDVVDEDCPDTPCAVVEVRNSLLSYSASLAAVDLDEINGQALKLTEREVIRSLLNGRNIGRGPFSRIGWLEDVQDWIRQCVTDQATYFDENVRQLNASGSFALVRFPMHAGPAYWLKATGTPNIHELYITVCLAQISPSFLPPLLGVRTEWNAWITQEAGYPLDDVPTLSNFKTAVRSLAELQMETLNCTDMLTRAGALDHCVPVLRSRVDQVMNYLMAVMPRQTSTRAPRLEEHRLRQLGIILRDAFDRLEALEIPDTLIHNDLNPGNILLDGCRCRFTDWAEAYVGNPFLSLQLFLVIAEKRAPNHEGEFWRKQLSEAYCDMWSKLLNGSQIARACSLIPLLSVYSCLHGRGDWFGSERSKTPPFEAYARCLARHMDRAAQSPEFLGALCR</sequence>
<protein>
    <recommendedName>
        <fullName evidence="1">Aminoglycoside phosphotransferase domain-containing protein</fullName>
    </recommendedName>
</protein>
<organism evidence="2 3">
    <name type="scientific">Granulicella sibirica</name>
    <dbReference type="NCBI Taxonomy" id="2479048"/>
    <lineage>
        <taxon>Bacteria</taxon>
        <taxon>Pseudomonadati</taxon>
        <taxon>Acidobacteriota</taxon>
        <taxon>Terriglobia</taxon>
        <taxon>Terriglobales</taxon>
        <taxon>Acidobacteriaceae</taxon>
        <taxon>Granulicella</taxon>
    </lineage>
</organism>
<dbReference type="Proteomes" id="UP000289437">
    <property type="component" value="Unassembled WGS sequence"/>
</dbReference>
<reference evidence="2 3" key="1">
    <citation type="submission" date="2018-11" db="EMBL/GenBank/DDBJ databases">
        <authorList>
            <person name="Mardanov A.V."/>
            <person name="Ravin N.V."/>
            <person name="Dedysh S.N."/>
        </authorList>
    </citation>
    <scope>NUCLEOTIDE SEQUENCE [LARGE SCALE GENOMIC DNA]</scope>
    <source>
        <strain evidence="2 3">AF10</strain>
    </source>
</reference>
<feature type="domain" description="Aminoglycoside phosphotransferase" evidence="1">
    <location>
        <begin position="290"/>
        <end position="386"/>
    </location>
</feature>
<evidence type="ECO:0000313" key="3">
    <source>
        <dbReference type="Proteomes" id="UP000289437"/>
    </source>
</evidence>
<name>A0A4Q0SU80_9BACT</name>
<dbReference type="Gene3D" id="3.90.1200.10">
    <property type="match status" value="1"/>
</dbReference>
<dbReference type="EMBL" id="RDSM01000007">
    <property type="protein sequence ID" value="RXH53882.1"/>
    <property type="molecule type" value="Genomic_DNA"/>
</dbReference>
<evidence type="ECO:0000259" key="1">
    <source>
        <dbReference type="Pfam" id="PF01636"/>
    </source>
</evidence>
<dbReference type="InterPro" id="IPR002575">
    <property type="entry name" value="Aminoglycoside_PTrfase"/>
</dbReference>
<dbReference type="AlphaFoldDB" id="A0A4Q0SU80"/>
<comment type="caution">
    <text evidence="2">The sequence shown here is derived from an EMBL/GenBank/DDBJ whole genome shotgun (WGS) entry which is preliminary data.</text>
</comment>
<reference evidence="3" key="2">
    <citation type="submission" date="2019-02" db="EMBL/GenBank/DDBJ databases">
        <title>Granulicella sibirica sp. nov., a psychrotolerant acidobacterium isolated from an organic soil layer in forested tundra, West Siberia.</title>
        <authorList>
            <person name="Oshkin I.Y."/>
            <person name="Kulichevskaya I.S."/>
            <person name="Rijpstra W.I.C."/>
            <person name="Sinninghe Damste J.S."/>
            <person name="Rakitin A.L."/>
            <person name="Ravin N.V."/>
            <person name="Dedysh S.N."/>
        </authorList>
    </citation>
    <scope>NUCLEOTIDE SEQUENCE [LARGE SCALE GENOMIC DNA]</scope>
    <source>
        <strain evidence="3">AF10</strain>
    </source>
</reference>
<keyword evidence="3" id="KW-1185">Reference proteome</keyword>
<proteinExistence type="predicted"/>
<dbReference type="SUPFAM" id="SSF56112">
    <property type="entry name" value="Protein kinase-like (PK-like)"/>
    <property type="match status" value="1"/>
</dbReference>
<dbReference type="InterPro" id="IPR011009">
    <property type="entry name" value="Kinase-like_dom_sf"/>
</dbReference>
<dbReference type="RefSeq" id="WP_161571178.1">
    <property type="nucleotide sequence ID" value="NZ_RDSM01000007.1"/>
</dbReference>
<evidence type="ECO:0000313" key="2">
    <source>
        <dbReference type="EMBL" id="RXH53882.1"/>
    </source>
</evidence>
<accession>A0A4Q0SU80</accession>
<dbReference type="Pfam" id="PF01636">
    <property type="entry name" value="APH"/>
    <property type="match status" value="1"/>
</dbReference>
<gene>
    <name evidence="2" type="ORF">GRAN_5220</name>
</gene>